<dbReference type="STRING" id="927083.DB32_000341"/>
<dbReference type="InterPro" id="IPR052948">
    <property type="entry name" value="Low_temp-induced_all0457"/>
</dbReference>
<dbReference type="PANTHER" id="PTHR36109">
    <property type="entry name" value="MEMBRANE PROTEIN-RELATED"/>
    <property type="match status" value="1"/>
</dbReference>
<dbReference type="PANTHER" id="PTHR36109:SF2">
    <property type="entry name" value="MEMBRANE PROTEIN"/>
    <property type="match status" value="1"/>
</dbReference>
<dbReference type="Proteomes" id="UP000034883">
    <property type="component" value="Chromosome"/>
</dbReference>
<dbReference type="KEGG" id="samy:DB32_000341"/>
<evidence type="ECO:0000313" key="3">
    <source>
        <dbReference type="Proteomes" id="UP000034883"/>
    </source>
</evidence>
<sequence>MFSTRREAQHAVDRLVDAGFRREDVSVLMSDVTRARELDGAPPIITPPSNRAAEGATAGGTIGGTLGAVVGGLAAVGSIAIPGIGMVAAGPMVAALAGAGAGGAAGGLIGALVGLGVSENEATDIRDRIREGRIVVTVECARDRAARAIAILRGEGSIEITAV</sequence>
<name>A0A0F6VYY6_9BACT</name>
<dbReference type="InterPro" id="IPR025889">
    <property type="entry name" value="GSP17M-like_dom"/>
</dbReference>
<evidence type="ECO:0000313" key="2">
    <source>
        <dbReference type="EMBL" id="AKF03192.1"/>
    </source>
</evidence>
<reference evidence="2 3" key="1">
    <citation type="submission" date="2015-03" db="EMBL/GenBank/DDBJ databases">
        <title>Genome assembly of Sandaracinus amylolyticus DSM 53668.</title>
        <authorList>
            <person name="Sharma G."/>
            <person name="Subramanian S."/>
        </authorList>
    </citation>
    <scope>NUCLEOTIDE SEQUENCE [LARGE SCALE GENOMIC DNA]</scope>
    <source>
        <strain evidence="2 3">DSM 53668</strain>
    </source>
</reference>
<proteinExistence type="predicted"/>
<organism evidence="2 3">
    <name type="scientific">Sandaracinus amylolyticus</name>
    <dbReference type="NCBI Taxonomy" id="927083"/>
    <lineage>
        <taxon>Bacteria</taxon>
        <taxon>Pseudomonadati</taxon>
        <taxon>Myxococcota</taxon>
        <taxon>Polyangia</taxon>
        <taxon>Polyangiales</taxon>
        <taxon>Sandaracinaceae</taxon>
        <taxon>Sandaracinus</taxon>
    </lineage>
</organism>
<evidence type="ECO:0000259" key="1">
    <source>
        <dbReference type="Pfam" id="PF11181"/>
    </source>
</evidence>
<gene>
    <name evidence="2" type="ORF">DB32_000341</name>
</gene>
<protein>
    <recommendedName>
        <fullName evidence="1">General stress protein 17M-like domain-containing protein</fullName>
    </recommendedName>
</protein>
<keyword evidence="3" id="KW-1185">Reference proteome</keyword>
<dbReference type="EMBL" id="CP011125">
    <property type="protein sequence ID" value="AKF03192.1"/>
    <property type="molecule type" value="Genomic_DNA"/>
</dbReference>
<dbReference type="AlphaFoldDB" id="A0A0F6VYY6"/>
<dbReference type="Pfam" id="PF11181">
    <property type="entry name" value="YflT"/>
    <property type="match status" value="1"/>
</dbReference>
<feature type="domain" description="General stress protein 17M-like" evidence="1">
    <location>
        <begin position="2"/>
        <end position="46"/>
    </location>
</feature>
<accession>A0A0F6VYY6</accession>